<keyword evidence="2" id="KW-1185">Reference proteome</keyword>
<dbReference type="EMBL" id="SOCA01000002">
    <property type="protein sequence ID" value="TDU72794.1"/>
    <property type="molecule type" value="Genomic_DNA"/>
</dbReference>
<dbReference type="Proteomes" id="UP000295662">
    <property type="component" value="Unassembled WGS sequence"/>
</dbReference>
<reference evidence="1 2" key="1">
    <citation type="submission" date="2019-03" db="EMBL/GenBank/DDBJ databases">
        <title>Genomic Encyclopedia of Archaeal and Bacterial Type Strains, Phase II (KMG-II): from individual species to whole genera.</title>
        <authorList>
            <person name="Goeker M."/>
        </authorList>
    </citation>
    <scope>NUCLEOTIDE SEQUENCE [LARGE SCALE GENOMIC DNA]</scope>
    <source>
        <strain evidence="1 2">ATCC 25309</strain>
    </source>
</reference>
<dbReference type="GO" id="GO:0006508">
    <property type="term" value="P:proteolysis"/>
    <property type="evidence" value="ECO:0007669"/>
    <property type="project" value="InterPro"/>
</dbReference>
<evidence type="ECO:0000313" key="1">
    <source>
        <dbReference type="EMBL" id="TDU72794.1"/>
    </source>
</evidence>
<dbReference type="Gene3D" id="2.40.70.10">
    <property type="entry name" value="Acid Proteases"/>
    <property type="match status" value="1"/>
</dbReference>
<sequence>MADGLLDSGATVSVLPHSVGITLGFRWDQDLPSVSLGGNLARFEARLIRLSIAIPGFSPHPMSFAWSKSDNIPVILGQMNFFQFYDVTFHGSQRSFEIQTASNLPF</sequence>
<accession>A0A4R7S3F4</accession>
<comment type="caution">
    <text evidence="1">The sequence shown here is derived from an EMBL/GenBank/DDBJ whole genome shotgun (WGS) entry which is preliminary data.</text>
</comment>
<organism evidence="1 2">
    <name type="scientific">Prosthecobacter fusiformis</name>
    <dbReference type="NCBI Taxonomy" id="48464"/>
    <lineage>
        <taxon>Bacteria</taxon>
        <taxon>Pseudomonadati</taxon>
        <taxon>Verrucomicrobiota</taxon>
        <taxon>Verrucomicrobiia</taxon>
        <taxon>Verrucomicrobiales</taxon>
        <taxon>Verrucomicrobiaceae</taxon>
        <taxon>Prosthecobacter</taxon>
    </lineage>
</organism>
<evidence type="ECO:0008006" key="3">
    <source>
        <dbReference type="Google" id="ProtNLM"/>
    </source>
</evidence>
<name>A0A4R7S3F4_9BACT</name>
<evidence type="ECO:0000313" key="2">
    <source>
        <dbReference type="Proteomes" id="UP000295662"/>
    </source>
</evidence>
<dbReference type="AlphaFoldDB" id="A0A4R7S3F4"/>
<dbReference type="PROSITE" id="PS00141">
    <property type="entry name" value="ASP_PROTEASE"/>
    <property type="match status" value="1"/>
</dbReference>
<dbReference type="InterPro" id="IPR001969">
    <property type="entry name" value="Aspartic_peptidase_AS"/>
</dbReference>
<dbReference type="InterPro" id="IPR021109">
    <property type="entry name" value="Peptidase_aspartic_dom_sf"/>
</dbReference>
<gene>
    <name evidence="1" type="ORF">EI77_01259</name>
</gene>
<dbReference type="GO" id="GO:0004190">
    <property type="term" value="F:aspartic-type endopeptidase activity"/>
    <property type="evidence" value="ECO:0007669"/>
    <property type="project" value="InterPro"/>
</dbReference>
<protein>
    <recommendedName>
        <fullName evidence="3">Aspartyl protease</fullName>
    </recommendedName>
</protein>
<proteinExistence type="predicted"/>